<accession>A0A1J4K846</accession>
<feature type="transmembrane region" description="Helical" evidence="1">
    <location>
        <begin position="110"/>
        <end position="132"/>
    </location>
</feature>
<feature type="transmembrane region" description="Helical" evidence="1">
    <location>
        <begin position="71"/>
        <end position="90"/>
    </location>
</feature>
<dbReference type="AlphaFoldDB" id="A0A1J4K846"/>
<dbReference type="RefSeq" id="XP_068360711.1">
    <property type="nucleotide sequence ID" value="XM_068492366.1"/>
</dbReference>
<keyword evidence="1" id="KW-0472">Membrane</keyword>
<dbReference type="EMBL" id="MLAK01000693">
    <property type="protein sequence ID" value="OHT07575.1"/>
    <property type="molecule type" value="Genomic_DNA"/>
</dbReference>
<organism evidence="2 3">
    <name type="scientific">Tritrichomonas foetus</name>
    <dbReference type="NCBI Taxonomy" id="1144522"/>
    <lineage>
        <taxon>Eukaryota</taxon>
        <taxon>Metamonada</taxon>
        <taxon>Parabasalia</taxon>
        <taxon>Tritrichomonadida</taxon>
        <taxon>Tritrichomonadidae</taxon>
        <taxon>Tritrichomonas</taxon>
    </lineage>
</organism>
<feature type="transmembrane region" description="Helical" evidence="1">
    <location>
        <begin position="198"/>
        <end position="218"/>
    </location>
</feature>
<sequence length="365" mass="41827">MDEKMQKKKLSEDIATNIGMVIFDNYSIGHNFSQLSRSIFECINGLFTFLMSSINASNITNFEKYALHWTVSYSVIGVIFTAFAIIYLILTIQDITPMRKTNFVGYTAQISYIAALFTKGFGSFGCAIFFMIPMFTKNCTHEDWEASLNNWNQYSIIPSGTPGYASAAAYCCIFFSWCTLCIEYLAKDSKKFYNKTQIIVKTCLIFISIMFIISLGSLCFNQKRIQNTIHLIESGFACFRDLVIAICFLIYLVRIYKQFNTTLCSFSTKPESILLLMCIMLIVCLFLRILSILLYFIQFNGASASQKDYTTKDDEFCLKYLGIFIFEQILTEFAPLGVIGMVRFLSWDHSNQSSYEYEAAFTNFD</sequence>
<proteinExistence type="predicted"/>
<dbReference type="Proteomes" id="UP000179807">
    <property type="component" value="Unassembled WGS sequence"/>
</dbReference>
<dbReference type="VEuPathDB" id="TrichDB:TRFO_05229"/>
<dbReference type="GeneID" id="94827070"/>
<evidence type="ECO:0000313" key="2">
    <source>
        <dbReference type="EMBL" id="OHT07575.1"/>
    </source>
</evidence>
<reference evidence="2" key="1">
    <citation type="submission" date="2016-10" db="EMBL/GenBank/DDBJ databases">
        <authorList>
            <person name="Benchimol M."/>
            <person name="Almeida L.G."/>
            <person name="Vasconcelos A.T."/>
            <person name="Perreira-Neves A."/>
            <person name="Rosa I.A."/>
            <person name="Tasca T."/>
            <person name="Bogo M.R."/>
            <person name="de Souza W."/>
        </authorList>
    </citation>
    <scope>NUCLEOTIDE SEQUENCE [LARGE SCALE GENOMIC DNA]</scope>
    <source>
        <strain evidence="2">K</strain>
    </source>
</reference>
<evidence type="ECO:0000313" key="3">
    <source>
        <dbReference type="Proteomes" id="UP000179807"/>
    </source>
</evidence>
<keyword evidence="1" id="KW-1133">Transmembrane helix</keyword>
<comment type="caution">
    <text evidence="2">The sequence shown here is derived from an EMBL/GenBank/DDBJ whole genome shotgun (WGS) entry which is preliminary data.</text>
</comment>
<protein>
    <recommendedName>
        <fullName evidence="4">THH1/TOM1/TOM3 domain-containing protein</fullName>
    </recommendedName>
</protein>
<name>A0A1J4K846_9EUKA</name>
<feature type="transmembrane region" description="Helical" evidence="1">
    <location>
        <begin position="167"/>
        <end position="186"/>
    </location>
</feature>
<evidence type="ECO:0008006" key="4">
    <source>
        <dbReference type="Google" id="ProtNLM"/>
    </source>
</evidence>
<keyword evidence="1" id="KW-0812">Transmembrane</keyword>
<dbReference type="OrthoDB" id="10631120at2759"/>
<feature type="transmembrane region" description="Helical" evidence="1">
    <location>
        <begin position="273"/>
        <end position="297"/>
    </location>
</feature>
<gene>
    <name evidence="2" type="ORF">TRFO_05229</name>
</gene>
<evidence type="ECO:0000256" key="1">
    <source>
        <dbReference type="SAM" id="Phobius"/>
    </source>
</evidence>
<keyword evidence="3" id="KW-1185">Reference proteome</keyword>
<feature type="transmembrane region" description="Helical" evidence="1">
    <location>
        <begin position="230"/>
        <end position="253"/>
    </location>
</feature>